<evidence type="ECO:0000313" key="2">
    <source>
        <dbReference type="EMBL" id="KAL0472930.1"/>
    </source>
</evidence>
<dbReference type="EMBL" id="JAVLET010000002">
    <property type="protein sequence ID" value="KAL0472930.1"/>
    <property type="molecule type" value="Genomic_DNA"/>
</dbReference>
<reference evidence="2 3" key="1">
    <citation type="submission" date="2023-09" db="EMBL/GenBank/DDBJ databases">
        <title>Multi-omics analysis of a traditional fermented food reveals byproduct-associated fungal strains for waste-to-food upcycling.</title>
        <authorList>
            <consortium name="Lawrence Berkeley National Laboratory"/>
            <person name="Rekdal V.M."/>
            <person name="Villalobos-Escobedo J.M."/>
            <person name="Rodriguez-Valeron N."/>
            <person name="Garcia M.O."/>
            <person name="Vasquez D.P."/>
            <person name="Damayanti I."/>
            <person name="Sorensen P.M."/>
            <person name="Baidoo E.E."/>
            <person name="De Carvalho A.C."/>
            <person name="Riley R."/>
            <person name="Lipzen A."/>
            <person name="He G."/>
            <person name="Yan M."/>
            <person name="Haridas S."/>
            <person name="Daum C."/>
            <person name="Yoshinaga Y."/>
            <person name="Ng V."/>
            <person name="Grigoriev I.V."/>
            <person name="Munk R."/>
            <person name="Nuraida L."/>
            <person name="Wijaya C.H."/>
            <person name="Morales P.-C."/>
            <person name="Keasling J.D."/>
        </authorList>
    </citation>
    <scope>NUCLEOTIDE SEQUENCE [LARGE SCALE GENOMIC DNA]</scope>
    <source>
        <strain evidence="2 3">FGSC 2613</strain>
    </source>
</reference>
<dbReference type="Proteomes" id="UP001451303">
    <property type="component" value="Unassembled WGS sequence"/>
</dbReference>
<evidence type="ECO:0000256" key="1">
    <source>
        <dbReference type="SAM" id="MobiDB-lite"/>
    </source>
</evidence>
<keyword evidence="3" id="KW-1185">Reference proteome</keyword>
<name>A0ABR3DJT3_NEUIN</name>
<gene>
    <name evidence="2" type="ORF">QR685DRAFT_156778</name>
</gene>
<feature type="region of interest" description="Disordered" evidence="1">
    <location>
        <begin position="1"/>
        <end position="22"/>
    </location>
</feature>
<sequence>METKLLVEANEADEDGGGLSENRASRQSTFKVLQGLHDLHDSFSNLGRQTPFSSHQTDCTARTYATHTGWAPVVPEAHPPNLSRIRKRQLSPKRFKLGRSIYICQGVHREAVDAHDVRQMSGQTLADAVYDRDASEW</sequence>
<comment type="caution">
    <text evidence="2">The sequence shown here is derived from an EMBL/GenBank/DDBJ whole genome shotgun (WGS) entry which is preliminary data.</text>
</comment>
<protein>
    <submittedName>
        <fullName evidence="2">Uncharacterized protein</fullName>
    </submittedName>
</protein>
<evidence type="ECO:0000313" key="3">
    <source>
        <dbReference type="Proteomes" id="UP001451303"/>
    </source>
</evidence>
<proteinExistence type="predicted"/>
<accession>A0ABR3DJT3</accession>
<organism evidence="2 3">
    <name type="scientific">Neurospora intermedia</name>
    <dbReference type="NCBI Taxonomy" id="5142"/>
    <lineage>
        <taxon>Eukaryota</taxon>
        <taxon>Fungi</taxon>
        <taxon>Dikarya</taxon>
        <taxon>Ascomycota</taxon>
        <taxon>Pezizomycotina</taxon>
        <taxon>Sordariomycetes</taxon>
        <taxon>Sordariomycetidae</taxon>
        <taxon>Sordariales</taxon>
        <taxon>Sordariaceae</taxon>
        <taxon>Neurospora</taxon>
    </lineage>
</organism>